<evidence type="ECO:0000313" key="1">
    <source>
        <dbReference type="EMBL" id="KAI9912627.1"/>
    </source>
</evidence>
<accession>A0ACC0W2E5</accession>
<evidence type="ECO:0000313" key="2">
    <source>
        <dbReference type="Proteomes" id="UP001163321"/>
    </source>
</evidence>
<dbReference type="Proteomes" id="UP001163321">
    <property type="component" value="Chromosome 4"/>
</dbReference>
<reference evidence="1 2" key="1">
    <citation type="journal article" date="2022" name="bioRxiv">
        <title>The genome of the oomycete Peronosclerospora sorghi, a cosmopolitan pathogen of maize and sorghum, is inflated with dispersed pseudogenes.</title>
        <authorList>
            <person name="Fletcher K."/>
            <person name="Martin F."/>
            <person name="Isakeit T."/>
            <person name="Cavanaugh K."/>
            <person name="Magill C."/>
            <person name="Michelmore R."/>
        </authorList>
    </citation>
    <scope>NUCLEOTIDE SEQUENCE [LARGE SCALE GENOMIC DNA]</scope>
    <source>
        <strain evidence="1">P6</strain>
    </source>
</reference>
<keyword evidence="2" id="KW-1185">Reference proteome</keyword>
<gene>
    <name evidence="1" type="ORF">PsorP6_005412</name>
</gene>
<proteinExistence type="predicted"/>
<protein>
    <submittedName>
        <fullName evidence="1">Uncharacterized protein</fullName>
    </submittedName>
</protein>
<sequence>MRKATVVSNCSLQLSAHAIQEAFHVHDERYLALERSRLSVPVREKQADPQGSPVGEGAVHHADLHIADWRYETERAGTFPHSLSAVAAVASSTTSARKFRSSGTVLSMKEFPNPMRIR</sequence>
<comment type="caution">
    <text evidence="1">The sequence shown here is derived from an EMBL/GenBank/DDBJ whole genome shotgun (WGS) entry which is preliminary data.</text>
</comment>
<name>A0ACC0W2E5_9STRA</name>
<dbReference type="EMBL" id="CM047583">
    <property type="protein sequence ID" value="KAI9912627.1"/>
    <property type="molecule type" value="Genomic_DNA"/>
</dbReference>
<organism evidence="1 2">
    <name type="scientific">Peronosclerospora sorghi</name>
    <dbReference type="NCBI Taxonomy" id="230839"/>
    <lineage>
        <taxon>Eukaryota</taxon>
        <taxon>Sar</taxon>
        <taxon>Stramenopiles</taxon>
        <taxon>Oomycota</taxon>
        <taxon>Peronosporomycetes</taxon>
        <taxon>Peronosporales</taxon>
        <taxon>Peronosporaceae</taxon>
        <taxon>Peronosclerospora</taxon>
    </lineage>
</organism>